<evidence type="ECO:0000256" key="1">
    <source>
        <dbReference type="SAM" id="MobiDB-lite"/>
    </source>
</evidence>
<dbReference type="AlphaFoldDB" id="A0A8E2DS89"/>
<dbReference type="EMBL" id="KV722340">
    <property type="protein sequence ID" value="OCH94828.1"/>
    <property type="molecule type" value="Genomic_DNA"/>
</dbReference>
<feature type="compositionally biased region" description="Basic residues" evidence="1">
    <location>
        <begin position="112"/>
        <end position="126"/>
    </location>
</feature>
<accession>A0A8E2DS89</accession>
<feature type="compositionally biased region" description="Polar residues" evidence="1">
    <location>
        <begin position="310"/>
        <end position="320"/>
    </location>
</feature>
<gene>
    <name evidence="2" type="ORF">OBBRIDRAFT_800895</name>
</gene>
<feature type="compositionally biased region" description="Pro residues" evidence="1">
    <location>
        <begin position="151"/>
        <end position="161"/>
    </location>
</feature>
<feature type="compositionally biased region" description="Pro residues" evidence="1">
    <location>
        <begin position="91"/>
        <end position="109"/>
    </location>
</feature>
<proteinExistence type="predicted"/>
<feature type="region of interest" description="Disordered" evidence="1">
    <location>
        <begin position="543"/>
        <end position="563"/>
    </location>
</feature>
<dbReference type="OrthoDB" id="2507647at2759"/>
<feature type="region of interest" description="Disordered" evidence="1">
    <location>
        <begin position="434"/>
        <end position="508"/>
    </location>
</feature>
<sequence>MSEVEATRVNVPDGSQRLFHEVIDVDLINDEGLPNPRPLRRRRLSPGARNNETASTSRASDSAIIILDSDDETAATSTSRGASGRTSRLISPPPPPIQRAIVPPVPPLPGRFSRHGPHFGYRHRGHPPATPPVIRPNDQPFPFEADLRAPSPRPRSPPVGVPLPRAGAAHSHHQPVMGFGGAMIALNRQNAIEEANRERRQAEAQVNGGMFADLMRRIRSSSSSLARIPGRWLWYHDQDYLPVDELHVPEAVDDMWENFFLPVGWSPFGTGHHGPRAGPQAGSSEPAFWKPSYTHPEKAPPGFTFDFSPAETTSGASSPRTVIVIDDENGVTTTTSEAASSTAVDMFTTLICARCLEPLVLGAGNGSEQEQKKRRVWALRCGHMLDGRCVDELMRPPEPILTASNDLPAAIDYDSKGKGKAVAIPEADLTANAIEPTFTKGKGKSKARTPSSPRDRKGKGKAVAPPEGDVSPQTTQDSAQDHIGLPNSQAEYAGNSMRSRLRPRASRGSSILASPLAHHGLALSPTSPVRPMRPVPRRAMSSTVLPRGRGRGKAKGKGRERKPVIEAEHEWRCPVAGCGHPHLSLKVDGEWKMDESRGAVAVFV</sequence>
<feature type="compositionally biased region" description="Low complexity" evidence="1">
    <location>
        <begin position="74"/>
        <end position="88"/>
    </location>
</feature>
<feature type="region of interest" description="Disordered" evidence="1">
    <location>
        <begin position="29"/>
        <end position="130"/>
    </location>
</feature>
<reference evidence="2 3" key="1">
    <citation type="submission" date="2016-07" db="EMBL/GenBank/DDBJ databases">
        <title>Draft genome of the white-rot fungus Obba rivulosa 3A-2.</title>
        <authorList>
            <consortium name="DOE Joint Genome Institute"/>
            <person name="Miettinen O."/>
            <person name="Riley R."/>
            <person name="Acob R."/>
            <person name="Barry K."/>
            <person name="Cullen D."/>
            <person name="De Vries R."/>
            <person name="Hainaut M."/>
            <person name="Hatakka A."/>
            <person name="Henrissat B."/>
            <person name="Hilden K."/>
            <person name="Kuo R."/>
            <person name="Labutti K."/>
            <person name="Lipzen A."/>
            <person name="Makela M.R."/>
            <person name="Sandor L."/>
            <person name="Spatafora J.W."/>
            <person name="Grigoriev I.V."/>
            <person name="Hibbett D.S."/>
        </authorList>
    </citation>
    <scope>NUCLEOTIDE SEQUENCE [LARGE SCALE GENOMIC DNA]</scope>
    <source>
        <strain evidence="2 3">3A-2</strain>
    </source>
</reference>
<organism evidence="2 3">
    <name type="scientific">Obba rivulosa</name>
    <dbReference type="NCBI Taxonomy" id="1052685"/>
    <lineage>
        <taxon>Eukaryota</taxon>
        <taxon>Fungi</taxon>
        <taxon>Dikarya</taxon>
        <taxon>Basidiomycota</taxon>
        <taxon>Agaricomycotina</taxon>
        <taxon>Agaricomycetes</taxon>
        <taxon>Polyporales</taxon>
        <taxon>Gelatoporiaceae</taxon>
        <taxon>Obba</taxon>
    </lineage>
</organism>
<feature type="compositionally biased region" description="Low complexity" evidence="1">
    <location>
        <begin position="45"/>
        <end position="67"/>
    </location>
</feature>
<feature type="compositionally biased region" description="Basic residues" evidence="1">
    <location>
        <begin position="548"/>
        <end position="560"/>
    </location>
</feature>
<evidence type="ECO:0000313" key="2">
    <source>
        <dbReference type="EMBL" id="OCH94828.1"/>
    </source>
</evidence>
<keyword evidence="3" id="KW-1185">Reference proteome</keyword>
<evidence type="ECO:0000313" key="3">
    <source>
        <dbReference type="Proteomes" id="UP000250043"/>
    </source>
</evidence>
<feature type="region of interest" description="Disordered" evidence="1">
    <location>
        <begin position="148"/>
        <end position="171"/>
    </location>
</feature>
<name>A0A8E2DS89_9APHY</name>
<protein>
    <submittedName>
        <fullName evidence="2">Uncharacterized protein</fullName>
    </submittedName>
</protein>
<dbReference type="Proteomes" id="UP000250043">
    <property type="component" value="Unassembled WGS sequence"/>
</dbReference>
<feature type="region of interest" description="Disordered" evidence="1">
    <location>
        <begin position="271"/>
        <end position="320"/>
    </location>
</feature>